<dbReference type="InterPro" id="IPR012373">
    <property type="entry name" value="Ferrdict_sens_TM"/>
</dbReference>
<feature type="domain" description="Protein FecR C-terminal" evidence="3">
    <location>
        <begin position="321"/>
        <end position="389"/>
    </location>
</feature>
<accession>A0A1V9EHX5</accession>
<keyword evidence="1" id="KW-1133">Transmembrane helix</keyword>
<dbReference type="FunFam" id="2.60.120.1440:FF:000001">
    <property type="entry name" value="Putative anti-sigma factor"/>
    <property type="match status" value="1"/>
</dbReference>
<evidence type="ECO:0000313" key="4">
    <source>
        <dbReference type="EMBL" id="OQP45736.1"/>
    </source>
</evidence>
<dbReference type="PANTHER" id="PTHR30273">
    <property type="entry name" value="PERIPLASMIC SIGNAL SENSOR AND SIGMA FACTOR ACTIVATOR FECR-RELATED"/>
    <property type="match status" value="1"/>
</dbReference>
<evidence type="ECO:0000259" key="2">
    <source>
        <dbReference type="Pfam" id="PF04773"/>
    </source>
</evidence>
<feature type="transmembrane region" description="Helical" evidence="1">
    <location>
        <begin position="115"/>
        <end position="134"/>
    </location>
</feature>
<dbReference type="STRING" id="550983.A4R26_09595"/>
<evidence type="ECO:0000313" key="5">
    <source>
        <dbReference type="Proteomes" id="UP000192276"/>
    </source>
</evidence>
<evidence type="ECO:0008006" key="6">
    <source>
        <dbReference type="Google" id="ProtNLM"/>
    </source>
</evidence>
<proteinExistence type="predicted"/>
<dbReference type="InterPro" id="IPR032508">
    <property type="entry name" value="FecR_C"/>
</dbReference>
<name>A0A1V9EHX5_9BACT</name>
<dbReference type="Pfam" id="PF16344">
    <property type="entry name" value="FecR_C"/>
    <property type="match status" value="1"/>
</dbReference>
<dbReference type="AlphaFoldDB" id="A0A1V9EHX5"/>
<dbReference type="PANTHER" id="PTHR30273:SF2">
    <property type="entry name" value="PROTEIN FECR"/>
    <property type="match status" value="1"/>
</dbReference>
<dbReference type="Gene3D" id="3.55.50.30">
    <property type="match status" value="1"/>
</dbReference>
<keyword evidence="1" id="KW-0472">Membrane</keyword>
<reference evidence="5" key="1">
    <citation type="submission" date="2016-04" db="EMBL/GenBank/DDBJ databases">
        <authorList>
            <person name="Chen L."/>
            <person name="Zhuang W."/>
            <person name="Wang G."/>
        </authorList>
    </citation>
    <scope>NUCLEOTIDE SEQUENCE [LARGE SCALE GENOMIC DNA]</scope>
    <source>
        <strain evidence="5">208</strain>
    </source>
</reference>
<sequence>MFFIVVSLQVYTIYIHMSKDRIWFLVGKKLAGEASAEELNELEGLLRSDPDMHYALQNITDLWNLPVPATSEADDAFNRHLGRLKETGVQWNQVAETGIQPGDIPAQKRSRKSPFIISIAATVLLVACIFWYNAATKKTSDRPFAAGLAGKKNEVSTRNGSKTTITLPDGSKVWLNAGSVLTYNKDFGGDIREVELSGEAFFDVVPATSPATAQKVPFIIHTQHIDIRVLGTAFNVKSYPGDKHTETSLVHGKVEVMIHNRPEEKIVLHPNEKLVVKNEEAVEPVAGKPAAPDTEPLVSLSKLTYSDADSMIVETAWVQNKLAFNNESLLQVVEKMERWYNVEIEIRDEKVRAERISGTFENETIQQALDYLSISTPFQYSMQGNKVIIGR</sequence>
<keyword evidence="5" id="KW-1185">Reference proteome</keyword>
<dbReference type="InterPro" id="IPR006860">
    <property type="entry name" value="FecR"/>
</dbReference>
<dbReference type="Proteomes" id="UP000192276">
    <property type="component" value="Unassembled WGS sequence"/>
</dbReference>
<evidence type="ECO:0000256" key="1">
    <source>
        <dbReference type="SAM" id="Phobius"/>
    </source>
</evidence>
<protein>
    <recommendedName>
        <fullName evidence="6">FecR family protein</fullName>
    </recommendedName>
</protein>
<dbReference type="OrthoDB" id="1523735at2"/>
<dbReference type="GO" id="GO:0016989">
    <property type="term" value="F:sigma factor antagonist activity"/>
    <property type="evidence" value="ECO:0007669"/>
    <property type="project" value="TreeGrafter"/>
</dbReference>
<dbReference type="Gene3D" id="2.60.120.1440">
    <property type="match status" value="1"/>
</dbReference>
<gene>
    <name evidence="4" type="ORF">A4R26_09595</name>
</gene>
<organism evidence="4 5">
    <name type="scientific">Niastella populi</name>
    <dbReference type="NCBI Taxonomy" id="550983"/>
    <lineage>
        <taxon>Bacteria</taxon>
        <taxon>Pseudomonadati</taxon>
        <taxon>Bacteroidota</taxon>
        <taxon>Chitinophagia</taxon>
        <taxon>Chitinophagales</taxon>
        <taxon>Chitinophagaceae</taxon>
        <taxon>Niastella</taxon>
    </lineage>
</organism>
<dbReference type="EMBL" id="LWBP01000254">
    <property type="protein sequence ID" value="OQP45736.1"/>
    <property type="molecule type" value="Genomic_DNA"/>
</dbReference>
<comment type="caution">
    <text evidence="4">The sequence shown here is derived from an EMBL/GenBank/DDBJ whole genome shotgun (WGS) entry which is preliminary data.</text>
</comment>
<dbReference type="Pfam" id="PF04773">
    <property type="entry name" value="FecR"/>
    <property type="match status" value="1"/>
</dbReference>
<feature type="domain" description="FecR protein" evidence="2">
    <location>
        <begin position="154"/>
        <end position="255"/>
    </location>
</feature>
<evidence type="ECO:0000259" key="3">
    <source>
        <dbReference type="Pfam" id="PF16344"/>
    </source>
</evidence>
<keyword evidence="1" id="KW-0812">Transmembrane</keyword>